<evidence type="ECO:0000313" key="1">
    <source>
        <dbReference type="EMBL" id="MBB4844654.1"/>
    </source>
</evidence>
<dbReference type="EMBL" id="JACHLP010000006">
    <property type="protein sequence ID" value="MBB4844654.1"/>
    <property type="molecule type" value="Genomic_DNA"/>
</dbReference>
<name>A0A840L7W5_9BURK</name>
<gene>
    <name evidence="1" type="ORF">HNP55_003198</name>
</gene>
<protein>
    <submittedName>
        <fullName evidence="1">Uncharacterized protein</fullName>
    </submittedName>
</protein>
<proteinExistence type="predicted"/>
<organism evidence="1 2">
    <name type="scientific">Roseateles oligotrophus</name>
    <dbReference type="NCBI Taxonomy" id="1769250"/>
    <lineage>
        <taxon>Bacteria</taxon>
        <taxon>Pseudomonadati</taxon>
        <taxon>Pseudomonadota</taxon>
        <taxon>Betaproteobacteria</taxon>
        <taxon>Burkholderiales</taxon>
        <taxon>Sphaerotilaceae</taxon>
        <taxon>Roseateles</taxon>
    </lineage>
</organism>
<sequence>MPSSIYRQTYTPAPARHVPLWLLRVWRWL</sequence>
<accession>A0A840L7W5</accession>
<dbReference type="AlphaFoldDB" id="A0A840L7W5"/>
<evidence type="ECO:0000313" key="2">
    <source>
        <dbReference type="Proteomes" id="UP000562027"/>
    </source>
</evidence>
<keyword evidence="2" id="KW-1185">Reference proteome</keyword>
<comment type="caution">
    <text evidence="1">The sequence shown here is derived from an EMBL/GenBank/DDBJ whole genome shotgun (WGS) entry which is preliminary data.</text>
</comment>
<reference evidence="1 2" key="1">
    <citation type="submission" date="2020-08" db="EMBL/GenBank/DDBJ databases">
        <title>Functional genomics of gut bacteria from endangered species of beetles.</title>
        <authorList>
            <person name="Carlos-Shanley C."/>
        </authorList>
    </citation>
    <scope>NUCLEOTIDE SEQUENCE [LARGE SCALE GENOMIC DNA]</scope>
    <source>
        <strain evidence="1 2">S00239</strain>
    </source>
</reference>
<dbReference type="Proteomes" id="UP000562027">
    <property type="component" value="Unassembled WGS sequence"/>
</dbReference>